<dbReference type="STRING" id="796604.A0A2X0PA91"/>
<feature type="compositionally biased region" description="Low complexity" evidence="1">
    <location>
        <begin position="60"/>
        <end position="78"/>
    </location>
</feature>
<evidence type="ECO:0000313" key="3">
    <source>
        <dbReference type="Proteomes" id="UP000249464"/>
    </source>
</evidence>
<gene>
    <name evidence="2" type="primary">BQ5605_C037g11614</name>
    <name evidence="2" type="ORF">BQ5605_C037G11614</name>
</gene>
<name>A0A2X0PA91_9BASI</name>
<evidence type="ECO:0000313" key="2">
    <source>
        <dbReference type="EMBL" id="SGY93860.1"/>
    </source>
</evidence>
<sequence length="107" mass="11453">MSSWAKAFDAQWKMTMDKVMGTEAENAPADWAQSMAGYSIFATRKESAAAPRLLAMLNGNETSSDNSTSFTSNSTTPSKYSTAPSGTRIRRKNVRGESGSPTTASES</sequence>
<accession>A0A2X0PA91</accession>
<dbReference type="Proteomes" id="UP000249464">
    <property type="component" value="Unassembled WGS sequence"/>
</dbReference>
<organism evidence="2 3">
    <name type="scientific">Microbotryum silenes-dioicae</name>
    <dbReference type="NCBI Taxonomy" id="796604"/>
    <lineage>
        <taxon>Eukaryota</taxon>
        <taxon>Fungi</taxon>
        <taxon>Dikarya</taxon>
        <taxon>Basidiomycota</taxon>
        <taxon>Pucciniomycotina</taxon>
        <taxon>Microbotryomycetes</taxon>
        <taxon>Microbotryales</taxon>
        <taxon>Microbotryaceae</taxon>
        <taxon>Microbotryum</taxon>
    </lineage>
</organism>
<dbReference type="EMBL" id="FQNC01000062">
    <property type="protein sequence ID" value="SGY93860.1"/>
    <property type="molecule type" value="Genomic_DNA"/>
</dbReference>
<feature type="region of interest" description="Disordered" evidence="1">
    <location>
        <begin position="59"/>
        <end position="107"/>
    </location>
</feature>
<protein>
    <submittedName>
        <fullName evidence="2">BQ5605_C037g11614 protein</fullName>
    </submittedName>
</protein>
<proteinExistence type="predicted"/>
<dbReference type="AlphaFoldDB" id="A0A2X0PA91"/>
<keyword evidence="3" id="KW-1185">Reference proteome</keyword>
<reference evidence="2 3" key="1">
    <citation type="submission" date="2016-11" db="EMBL/GenBank/DDBJ databases">
        <authorList>
            <person name="Jaros S."/>
            <person name="Januszkiewicz K."/>
            <person name="Wedrychowicz H."/>
        </authorList>
    </citation>
    <scope>NUCLEOTIDE SEQUENCE [LARGE SCALE GENOMIC DNA]</scope>
</reference>
<evidence type="ECO:0000256" key="1">
    <source>
        <dbReference type="SAM" id="MobiDB-lite"/>
    </source>
</evidence>